<comment type="function">
    <text evidence="1">Probable adenosyl-L-methionine (AdoMet)-dependent tRNA (uracil-O(2)-)-methyltransferase.</text>
</comment>
<keyword evidence="4 10" id="KW-0963">Cytoplasm</keyword>
<evidence type="ECO:0000256" key="3">
    <source>
        <dbReference type="ARBA" id="ARBA00009056"/>
    </source>
</evidence>
<keyword evidence="8 10" id="KW-0819">tRNA processing</keyword>
<dbReference type="GO" id="GO:0005737">
    <property type="term" value="C:cytoplasm"/>
    <property type="evidence" value="ECO:0007669"/>
    <property type="project" value="UniProtKB-SubCell"/>
</dbReference>
<comment type="similarity">
    <text evidence="3 10">Belongs to the TRM44 family.</text>
</comment>
<evidence type="ECO:0000256" key="5">
    <source>
        <dbReference type="ARBA" id="ARBA00022603"/>
    </source>
</evidence>
<keyword evidence="6 10" id="KW-0808">Transferase</keyword>
<evidence type="ECO:0000256" key="8">
    <source>
        <dbReference type="ARBA" id="ARBA00022694"/>
    </source>
</evidence>
<dbReference type="EC" id="2.1.1.211" evidence="10"/>
<evidence type="ECO:0000256" key="10">
    <source>
        <dbReference type="RuleBase" id="RU368004"/>
    </source>
</evidence>
<dbReference type="Pfam" id="PF07757">
    <property type="entry name" value="AdoMet_MTase"/>
    <property type="match status" value="1"/>
</dbReference>
<dbReference type="InterPro" id="IPR012677">
    <property type="entry name" value="Nucleotide-bd_a/b_plait_sf"/>
</dbReference>
<dbReference type="WBParaSite" id="Gr19_v10_g8167.t2">
    <property type="protein sequence ID" value="Gr19_v10_g8167.t2"/>
    <property type="gene ID" value="Gr19_v10_g8167"/>
</dbReference>
<reference evidence="13" key="1">
    <citation type="submission" date="2022-11" db="UniProtKB">
        <authorList>
            <consortium name="WormBaseParasite"/>
        </authorList>
    </citation>
    <scope>IDENTIFICATION</scope>
</reference>
<dbReference type="Gene3D" id="3.30.70.330">
    <property type="match status" value="1"/>
</dbReference>
<evidence type="ECO:0000256" key="4">
    <source>
        <dbReference type="ARBA" id="ARBA00022490"/>
    </source>
</evidence>
<dbReference type="PANTHER" id="PTHR21210">
    <property type="entry name" value="TRNA (URACIL-O(2)-)-METHYLTRANSFERASE-RELATED"/>
    <property type="match status" value="1"/>
</dbReference>
<keyword evidence="7 10" id="KW-0949">S-adenosyl-L-methionine</keyword>
<evidence type="ECO:0000313" key="13">
    <source>
        <dbReference type="WBParaSite" id="Gr19_v10_g8167.t2"/>
    </source>
</evidence>
<keyword evidence="5 10" id="KW-0489">Methyltransferase</keyword>
<dbReference type="GO" id="GO:0003676">
    <property type="term" value="F:nucleic acid binding"/>
    <property type="evidence" value="ECO:0007669"/>
    <property type="project" value="InterPro"/>
</dbReference>
<evidence type="ECO:0000256" key="6">
    <source>
        <dbReference type="ARBA" id="ARBA00022679"/>
    </source>
</evidence>
<name>A0A914I7A9_GLORO</name>
<feature type="coiled-coil region" evidence="11">
    <location>
        <begin position="120"/>
        <end position="147"/>
    </location>
</feature>
<dbReference type="InterPro" id="IPR035979">
    <property type="entry name" value="RBD_domain_sf"/>
</dbReference>
<protein>
    <recommendedName>
        <fullName evidence="10">tRNA (uracil-O(2)-)-methyltransferase</fullName>
        <ecNumber evidence="10">2.1.1.211</ecNumber>
    </recommendedName>
</protein>
<dbReference type="Gene3D" id="3.40.50.150">
    <property type="entry name" value="Vaccinia Virus protein VP39"/>
    <property type="match status" value="1"/>
</dbReference>
<dbReference type="SUPFAM" id="SSF53335">
    <property type="entry name" value="S-adenosyl-L-methionine-dependent methyltransferases"/>
    <property type="match status" value="1"/>
</dbReference>
<keyword evidence="12" id="KW-1185">Reference proteome</keyword>
<dbReference type="AlphaFoldDB" id="A0A914I7A9"/>
<keyword evidence="11" id="KW-0175">Coiled coil</keyword>
<dbReference type="SUPFAM" id="SSF54928">
    <property type="entry name" value="RNA-binding domain, RBD"/>
    <property type="match status" value="1"/>
</dbReference>
<dbReference type="GO" id="GO:0141101">
    <property type="term" value="F:tRNA(Ser) (uridine(44)-2'-O-)-methyltransferase activity"/>
    <property type="evidence" value="ECO:0007669"/>
    <property type="project" value="UniProtKB-EC"/>
</dbReference>
<dbReference type="PANTHER" id="PTHR21210:SF0">
    <property type="entry name" value="TRNA (URACIL-O(2)-)-METHYLTRANSFERASE-RELATED"/>
    <property type="match status" value="1"/>
</dbReference>
<comment type="function">
    <text evidence="10">Adenosyl-L-methionine (AdoMet)-dependent tRNA (uracil-O(2)-)-methyltransferase.</text>
</comment>
<organism evidence="12 13">
    <name type="scientific">Globodera rostochiensis</name>
    <name type="common">Golden nematode worm</name>
    <name type="synonym">Heterodera rostochiensis</name>
    <dbReference type="NCBI Taxonomy" id="31243"/>
    <lineage>
        <taxon>Eukaryota</taxon>
        <taxon>Metazoa</taxon>
        <taxon>Ecdysozoa</taxon>
        <taxon>Nematoda</taxon>
        <taxon>Chromadorea</taxon>
        <taxon>Rhabditida</taxon>
        <taxon>Tylenchina</taxon>
        <taxon>Tylenchomorpha</taxon>
        <taxon>Tylenchoidea</taxon>
        <taxon>Heteroderidae</taxon>
        <taxon>Heteroderinae</taxon>
        <taxon>Globodera</taxon>
    </lineage>
</organism>
<dbReference type="InterPro" id="IPR029063">
    <property type="entry name" value="SAM-dependent_MTases_sf"/>
</dbReference>
<evidence type="ECO:0000256" key="1">
    <source>
        <dbReference type="ARBA" id="ARBA00002778"/>
    </source>
</evidence>
<sequence length="614" mass="69535">MKDPESGVSRGFGFITYASPSSAQAILNARPHYIGHHKIDVRPAFPTSEIVHTVASASNDQSPCSKLFRSRRVLIVYNIAEAARNDLSEPAIFGYLSSFGVVKEIVQQFSTSFWTNFRPKDAFRGEIMRQKRQIQQQKEEAIRAAAQQEQPRFAASTPTYFHGSQQFLSSSQNVLRPSSTYSSYSNASLFSSPPPPPPVQSDSLVVENNFPRSKRNQPNAEELLKEYGYQRQADVEHNTGSNRLLDEMYCLKYQEIKDKYGRKIVSNWTEKTDPNKFVYEDCGPSKQFADLGCGNGLLVFLLSCHGFRGLGLDVRERNIWKQFRAQGADLRETVFDPSSYDSVAEHLKDVDFLVGNHSDELTPWIPVIAARLRCNFFLLPCCTYDFFGKYSRKMPSEKALAAGAPKGIADQHFAYIEHICLQLGFRVEVDQLKIPSRKRKCLVGFVPSEGLGSTERVESVIAGLLSLAKIGKKDYFMPRPSKEQVRNCSKLPPDYRMDLIKRIANFLIENAPEENINGWRCGGSVSLSLLAQKLLTTTDRQMLDKQDKGLQTFLRNQHQMFSVERSSVSMRKWPTVNAEFAQKCVGRASRSDCFFHRLHPDGCPLEVHICSYKH</sequence>
<accession>A0A914I7A9</accession>
<dbReference type="InterPro" id="IPR011671">
    <property type="entry name" value="tRNA_uracil_MeTrfase"/>
</dbReference>
<evidence type="ECO:0000256" key="11">
    <source>
        <dbReference type="SAM" id="Coils"/>
    </source>
</evidence>
<comment type="subcellular location">
    <subcellularLocation>
        <location evidence="2 10">Cytoplasm</location>
    </subcellularLocation>
</comment>
<proteinExistence type="inferred from homology"/>
<evidence type="ECO:0000256" key="2">
    <source>
        <dbReference type="ARBA" id="ARBA00004496"/>
    </source>
</evidence>
<comment type="catalytic activity">
    <reaction evidence="9 10">
        <text>uridine(44) in tRNA(Ser) + S-adenosyl-L-methionine = 2'-O-methyluridine(44) in tRNA(Ser) + S-adenosyl-L-homocysteine + H(+)</text>
        <dbReference type="Rhea" id="RHEA:43100"/>
        <dbReference type="Rhea" id="RHEA-COMP:10339"/>
        <dbReference type="Rhea" id="RHEA-COMP:10340"/>
        <dbReference type="ChEBI" id="CHEBI:15378"/>
        <dbReference type="ChEBI" id="CHEBI:57856"/>
        <dbReference type="ChEBI" id="CHEBI:59789"/>
        <dbReference type="ChEBI" id="CHEBI:65315"/>
        <dbReference type="ChEBI" id="CHEBI:74478"/>
        <dbReference type="EC" id="2.1.1.211"/>
    </reaction>
</comment>
<dbReference type="GO" id="GO:0030488">
    <property type="term" value="P:tRNA methylation"/>
    <property type="evidence" value="ECO:0007669"/>
    <property type="project" value="UniProtKB-UniRule"/>
</dbReference>
<dbReference type="Proteomes" id="UP000887572">
    <property type="component" value="Unplaced"/>
</dbReference>
<evidence type="ECO:0000313" key="12">
    <source>
        <dbReference type="Proteomes" id="UP000887572"/>
    </source>
</evidence>
<evidence type="ECO:0000256" key="9">
    <source>
        <dbReference type="ARBA" id="ARBA00047957"/>
    </source>
</evidence>
<evidence type="ECO:0000256" key="7">
    <source>
        <dbReference type="ARBA" id="ARBA00022691"/>
    </source>
</evidence>